<accession>A0A0V1G9Z4</accession>
<reference evidence="1 2" key="1">
    <citation type="submission" date="2015-01" db="EMBL/GenBank/DDBJ databases">
        <title>Evolution of Trichinella species and genotypes.</title>
        <authorList>
            <person name="Korhonen P.K."/>
            <person name="Edoardo P."/>
            <person name="Giuseppe L.R."/>
            <person name="Gasser R.B."/>
        </authorList>
    </citation>
    <scope>NUCLEOTIDE SEQUENCE [LARGE SCALE GENOMIC DNA]</scope>
    <source>
        <strain evidence="1">ISS1029</strain>
    </source>
</reference>
<dbReference type="AlphaFoldDB" id="A0A0V1G9Z4"/>
<proteinExistence type="predicted"/>
<comment type="caution">
    <text evidence="1">The sequence shown here is derived from an EMBL/GenBank/DDBJ whole genome shotgun (WGS) entry which is preliminary data.</text>
</comment>
<dbReference type="EMBL" id="JYDP01004266">
    <property type="protein sequence ID" value="KRY95019.1"/>
    <property type="molecule type" value="Genomic_DNA"/>
</dbReference>
<sequence>LSTIWVLTERFSRKFPEKSFFALFRGELSTIWVLTERFSRKFPEKSFFALFRVN</sequence>
<organism evidence="1 2">
    <name type="scientific">Trichinella zimbabwensis</name>
    <dbReference type="NCBI Taxonomy" id="268475"/>
    <lineage>
        <taxon>Eukaryota</taxon>
        <taxon>Metazoa</taxon>
        <taxon>Ecdysozoa</taxon>
        <taxon>Nematoda</taxon>
        <taxon>Enoplea</taxon>
        <taxon>Dorylaimia</taxon>
        <taxon>Trichinellida</taxon>
        <taxon>Trichinellidae</taxon>
        <taxon>Trichinella</taxon>
    </lineage>
</organism>
<keyword evidence="2" id="KW-1185">Reference proteome</keyword>
<feature type="non-terminal residue" evidence="1">
    <location>
        <position position="1"/>
    </location>
</feature>
<dbReference type="Proteomes" id="UP000055024">
    <property type="component" value="Unassembled WGS sequence"/>
</dbReference>
<gene>
    <name evidence="1" type="ORF">T11_12728</name>
</gene>
<evidence type="ECO:0000313" key="1">
    <source>
        <dbReference type="EMBL" id="KRY95019.1"/>
    </source>
</evidence>
<protein>
    <submittedName>
        <fullName evidence="1">Uncharacterized protein</fullName>
    </submittedName>
</protein>
<evidence type="ECO:0000313" key="2">
    <source>
        <dbReference type="Proteomes" id="UP000055024"/>
    </source>
</evidence>
<name>A0A0V1G9Z4_9BILA</name>